<gene>
    <name evidence="12" type="ORF">SAMN05216323_103314</name>
</gene>
<evidence type="ECO:0000259" key="10">
    <source>
        <dbReference type="PROSITE" id="PS50109"/>
    </source>
</evidence>
<dbReference type="Proteomes" id="UP000199452">
    <property type="component" value="Unassembled WGS sequence"/>
</dbReference>
<dbReference type="SMART" id="SM00388">
    <property type="entry name" value="HisKA"/>
    <property type="match status" value="1"/>
</dbReference>
<evidence type="ECO:0000256" key="5">
    <source>
        <dbReference type="PROSITE-ProRule" id="PRU00169"/>
    </source>
</evidence>
<proteinExistence type="predicted"/>
<dbReference type="PRINTS" id="PR00344">
    <property type="entry name" value="BCTRLSENSOR"/>
</dbReference>
<sequence length="836" mass="93900">MGKLLSLFAFILLLTGSLSADNAKEDSLLSLVPRAQSRKRIDIYLELSALKITNSSADKAAGYAKTALDIANDINSPLLKAKSLEAYSLAAYFQAQYPLSIELLKNAYQLYKSQNNSVGMANSLNRLGNCYDRLGNYLEALAAYQKSLTIEQEIGDRANVAKVMNNLGIVYRNLKDYSHALTLFQKSREIAIQLEDSLGITSTQNNLGTILLDLGRYDEALPIFLHVLELHKRQGNKYGVINAYDNLGLTHLRLGNLEKAVAYYFQGAQMAHNLNEKYQEAQGLNNLGTVLSKQGKLSEALKYAQQANTIAKKHSIRQIELETMLTLAEIKHKEGADNKSRIYLLQYIRLKDSVFTQGLSEKAAEFQVKYDVKSQNQANEILNQELNLTQIKTVKSEGVIFLLLFGAAITTTLLIILLWIYRKLRKKTRKIASMNEELNRFNHNLEETIERRTLELSHALNKAEESDRLKTAFLTNMSHEIRTPLNGIIGFSKMLEDDLPREIRKQYMEIIDERGQHLLQIINDIINIAKIESGQLTIRKSTCQVNNLLNLLLLEYQQTIASKANDQLHLITSKSFADTDSTIITDGTRLQEVIGNLLDNAIKFTEEGTIEFGYKPISNDKELLFWVKDTGYGVPIENHARIFERFNQVSPPHGESSGTGLGLAISKGLVELLGGTIWVEGNNGRGCTFFFTIPLVKLQPNGINPAEPLLPLQHVLTGKTILVVEDDFISFQYLESILRDVNAALIHVKNGEDAVEVCQMNTKIDLVLMDIQLPFMDGCETTRKIKIFRKNLPIIAQTADVMPEDKIRCFESGCDDFIGKPIDPDELVSIIAKRIL</sequence>
<keyword evidence="7" id="KW-0175">Coiled coil</keyword>
<dbReference type="InterPro" id="IPR003661">
    <property type="entry name" value="HisK_dim/P_dom"/>
</dbReference>
<evidence type="ECO:0000256" key="6">
    <source>
        <dbReference type="PROSITE-ProRule" id="PRU00339"/>
    </source>
</evidence>
<comment type="catalytic activity">
    <reaction evidence="1">
        <text>ATP + protein L-histidine = ADP + protein N-phospho-L-histidine.</text>
        <dbReference type="EC" id="2.7.13.3"/>
    </reaction>
</comment>
<dbReference type="Pfam" id="PF02518">
    <property type="entry name" value="HATPase_c"/>
    <property type="match status" value="1"/>
</dbReference>
<keyword evidence="8" id="KW-0812">Transmembrane</keyword>
<dbReference type="SUPFAM" id="SSF55874">
    <property type="entry name" value="ATPase domain of HSP90 chaperone/DNA topoisomerase II/histidine kinase"/>
    <property type="match status" value="1"/>
</dbReference>
<name>A0A1G6LWU6_9BACT</name>
<dbReference type="InterPro" id="IPR011990">
    <property type="entry name" value="TPR-like_helical_dom_sf"/>
</dbReference>
<dbReference type="SUPFAM" id="SSF52172">
    <property type="entry name" value="CheY-like"/>
    <property type="match status" value="1"/>
</dbReference>
<evidence type="ECO:0000256" key="3">
    <source>
        <dbReference type="ARBA" id="ARBA00022553"/>
    </source>
</evidence>
<dbReference type="STRING" id="1640674.SAMN05216323_103314"/>
<keyword evidence="13" id="KW-1185">Reference proteome</keyword>
<feature type="signal peptide" evidence="9">
    <location>
        <begin position="1"/>
        <end position="20"/>
    </location>
</feature>
<feature type="repeat" description="TPR" evidence="6">
    <location>
        <begin position="161"/>
        <end position="194"/>
    </location>
</feature>
<evidence type="ECO:0000313" key="12">
    <source>
        <dbReference type="EMBL" id="SDC47689.1"/>
    </source>
</evidence>
<dbReference type="GO" id="GO:0000155">
    <property type="term" value="F:phosphorelay sensor kinase activity"/>
    <property type="evidence" value="ECO:0007669"/>
    <property type="project" value="InterPro"/>
</dbReference>
<dbReference type="PROSITE" id="PS50005">
    <property type="entry name" value="TPR"/>
    <property type="match status" value="4"/>
</dbReference>
<dbReference type="InterPro" id="IPR036890">
    <property type="entry name" value="HATPase_C_sf"/>
</dbReference>
<feature type="chain" id="PRO_5011597069" description="histidine kinase" evidence="9">
    <location>
        <begin position="21"/>
        <end position="836"/>
    </location>
</feature>
<dbReference type="Pfam" id="PF13424">
    <property type="entry name" value="TPR_12"/>
    <property type="match status" value="2"/>
</dbReference>
<dbReference type="SMART" id="SM00028">
    <property type="entry name" value="TPR"/>
    <property type="match status" value="5"/>
</dbReference>
<reference evidence="12 13" key="1">
    <citation type="submission" date="2016-09" db="EMBL/GenBank/DDBJ databases">
        <authorList>
            <person name="Capua I."/>
            <person name="De Benedictis P."/>
            <person name="Joannis T."/>
            <person name="Lombin L.H."/>
            <person name="Cattoli G."/>
        </authorList>
    </citation>
    <scope>NUCLEOTIDE SEQUENCE [LARGE SCALE GENOMIC DNA]</scope>
    <source>
        <strain evidence="12 13">A7P-90m</strain>
    </source>
</reference>
<dbReference type="AlphaFoldDB" id="A0A1G6LWU6"/>
<dbReference type="CDD" id="cd17546">
    <property type="entry name" value="REC_hyHK_CKI1_RcsC-like"/>
    <property type="match status" value="1"/>
</dbReference>
<accession>A0A1G6LWU6</accession>
<keyword evidence="8" id="KW-0472">Membrane</keyword>
<dbReference type="Gene3D" id="3.40.50.2300">
    <property type="match status" value="1"/>
</dbReference>
<feature type="domain" description="Response regulatory" evidence="11">
    <location>
        <begin position="720"/>
        <end position="835"/>
    </location>
</feature>
<dbReference type="PANTHER" id="PTHR45339:SF1">
    <property type="entry name" value="HYBRID SIGNAL TRANSDUCTION HISTIDINE KINASE J"/>
    <property type="match status" value="1"/>
</dbReference>
<dbReference type="RefSeq" id="WP_092438442.1">
    <property type="nucleotide sequence ID" value="NZ_FMYP01000033.1"/>
</dbReference>
<dbReference type="PANTHER" id="PTHR45339">
    <property type="entry name" value="HYBRID SIGNAL TRANSDUCTION HISTIDINE KINASE J"/>
    <property type="match status" value="1"/>
</dbReference>
<dbReference type="EMBL" id="FMYP01000033">
    <property type="protein sequence ID" value="SDC47689.1"/>
    <property type="molecule type" value="Genomic_DNA"/>
</dbReference>
<dbReference type="Pfam" id="PF00512">
    <property type="entry name" value="HisKA"/>
    <property type="match status" value="1"/>
</dbReference>
<dbReference type="Pfam" id="PF00072">
    <property type="entry name" value="Response_reg"/>
    <property type="match status" value="1"/>
</dbReference>
<dbReference type="Gene3D" id="1.25.40.10">
    <property type="entry name" value="Tetratricopeptide repeat domain"/>
    <property type="match status" value="2"/>
</dbReference>
<dbReference type="InterPro" id="IPR019734">
    <property type="entry name" value="TPR_rpt"/>
</dbReference>
<dbReference type="PROSITE" id="PS50110">
    <property type="entry name" value="RESPONSE_REGULATORY"/>
    <property type="match status" value="1"/>
</dbReference>
<evidence type="ECO:0000256" key="1">
    <source>
        <dbReference type="ARBA" id="ARBA00000085"/>
    </source>
</evidence>
<dbReference type="InterPro" id="IPR004358">
    <property type="entry name" value="Sig_transdc_His_kin-like_C"/>
</dbReference>
<keyword evidence="6" id="KW-0802">TPR repeat</keyword>
<feature type="repeat" description="TPR" evidence="6">
    <location>
        <begin position="201"/>
        <end position="234"/>
    </location>
</feature>
<keyword evidence="4" id="KW-0902">Two-component regulatory system</keyword>
<dbReference type="SUPFAM" id="SSF47384">
    <property type="entry name" value="Homodimeric domain of signal transducing histidine kinase"/>
    <property type="match status" value="1"/>
</dbReference>
<dbReference type="InterPro" id="IPR011006">
    <property type="entry name" value="CheY-like_superfamily"/>
</dbReference>
<dbReference type="Pfam" id="PF13374">
    <property type="entry name" value="TPR_10"/>
    <property type="match status" value="1"/>
</dbReference>
<keyword evidence="12" id="KW-0418">Kinase</keyword>
<evidence type="ECO:0000256" key="2">
    <source>
        <dbReference type="ARBA" id="ARBA00012438"/>
    </source>
</evidence>
<keyword evidence="12" id="KW-0808">Transferase</keyword>
<evidence type="ECO:0000256" key="9">
    <source>
        <dbReference type="SAM" id="SignalP"/>
    </source>
</evidence>
<protein>
    <recommendedName>
        <fullName evidence="2">histidine kinase</fullName>
        <ecNumber evidence="2">2.7.13.3</ecNumber>
    </recommendedName>
</protein>
<feature type="repeat" description="TPR" evidence="6">
    <location>
        <begin position="121"/>
        <end position="154"/>
    </location>
</feature>
<organism evidence="12 13">
    <name type="scientific">Williamwhitmania taraxaci</name>
    <dbReference type="NCBI Taxonomy" id="1640674"/>
    <lineage>
        <taxon>Bacteria</taxon>
        <taxon>Pseudomonadati</taxon>
        <taxon>Bacteroidota</taxon>
        <taxon>Bacteroidia</taxon>
        <taxon>Bacteroidales</taxon>
        <taxon>Williamwhitmaniaceae</taxon>
        <taxon>Williamwhitmania</taxon>
    </lineage>
</organism>
<feature type="modified residue" description="4-aspartylphosphate" evidence="5">
    <location>
        <position position="770"/>
    </location>
</feature>
<dbReference type="PROSITE" id="PS50109">
    <property type="entry name" value="HIS_KIN"/>
    <property type="match status" value="1"/>
</dbReference>
<dbReference type="Gene3D" id="1.10.287.130">
    <property type="match status" value="1"/>
</dbReference>
<feature type="domain" description="Histidine kinase" evidence="10">
    <location>
        <begin position="476"/>
        <end position="697"/>
    </location>
</feature>
<evidence type="ECO:0000313" key="13">
    <source>
        <dbReference type="Proteomes" id="UP000199452"/>
    </source>
</evidence>
<dbReference type="EC" id="2.7.13.3" evidence="2"/>
<evidence type="ECO:0000259" key="11">
    <source>
        <dbReference type="PROSITE" id="PS50110"/>
    </source>
</evidence>
<dbReference type="InterPro" id="IPR001789">
    <property type="entry name" value="Sig_transdc_resp-reg_receiver"/>
</dbReference>
<feature type="transmembrane region" description="Helical" evidence="8">
    <location>
        <begin position="399"/>
        <end position="421"/>
    </location>
</feature>
<keyword evidence="3 5" id="KW-0597">Phosphoprotein</keyword>
<keyword evidence="9" id="KW-0732">Signal</keyword>
<dbReference type="SUPFAM" id="SSF48452">
    <property type="entry name" value="TPR-like"/>
    <property type="match status" value="3"/>
</dbReference>
<dbReference type="SMART" id="SM00448">
    <property type="entry name" value="REC"/>
    <property type="match status" value="1"/>
</dbReference>
<feature type="repeat" description="TPR" evidence="6">
    <location>
        <begin position="241"/>
        <end position="274"/>
    </location>
</feature>
<keyword evidence="8" id="KW-1133">Transmembrane helix</keyword>
<dbReference type="CDD" id="cd00082">
    <property type="entry name" value="HisKA"/>
    <property type="match status" value="1"/>
</dbReference>
<dbReference type="InterPro" id="IPR003594">
    <property type="entry name" value="HATPase_dom"/>
</dbReference>
<feature type="coiled-coil region" evidence="7">
    <location>
        <begin position="424"/>
        <end position="451"/>
    </location>
</feature>
<dbReference type="InterPro" id="IPR005467">
    <property type="entry name" value="His_kinase_dom"/>
</dbReference>
<evidence type="ECO:0000256" key="7">
    <source>
        <dbReference type="SAM" id="Coils"/>
    </source>
</evidence>
<evidence type="ECO:0000256" key="8">
    <source>
        <dbReference type="SAM" id="Phobius"/>
    </source>
</evidence>
<evidence type="ECO:0000256" key="4">
    <source>
        <dbReference type="ARBA" id="ARBA00023012"/>
    </source>
</evidence>
<dbReference type="InterPro" id="IPR036097">
    <property type="entry name" value="HisK_dim/P_sf"/>
</dbReference>
<dbReference type="Gene3D" id="3.30.565.10">
    <property type="entry name" value="Histidine kinase-like ATPase, C-terminal domain"/>
    <property type="match status" value="1"/>
</dbReference>
<dbReference type="SMART" id="SM00387">
    <property type="entry name" value="HATPase_c"/>
    <property type="match status" value="1"/>
</dbReference>
<dbReference type="OrthoDB" id="1116352at2"/>